<dbReference type="Proteomes" id="UP000233417">
    <property type="component" value="Unassembled WGS sequence"/>
</dbReference>
<proteinExistence type="predicted"/>
<dbReference type="SUPFAM" id="SSF53182">
    <property type="entry name" value="Pyrrolidone carboxyl peptidase (pyroglutamate aminopeptidase)"/>
    <property type="match status" value="1"/>
</dbReference>
<reference evidence="1 2" key="1">
    <citation type="journal article" date="2017" name="ISME J.">
        <title>Potential for microbial H2 and metal transformations associated with novel bacteria and archaea in deep terrestrial subsurface sediments.</title>
        <authorList>
            <person name="Hernsdorf A.W."/>
            <person name="Amano Y."/>
            <person name="Miyakawa K."/>
            <person name="Ise K."/>
            <person name="Suzuki Y."/>
            <person name="Anantharaman K."/>
            <person name="Probst A."/>
            <person name="Burstein D."/>
            <person name="Thomas B.C."/>
            <person name="Banfield J.F."/>
        </authorList>
    </citation>
    <scope>NUCLEOTIDE SEQUENCE [LARGE SCALE GENOMIC DNA]</scope>
    <source>
        <strain evidence="1">HGW-Dojkabacteria-1</strain>
    </source>
</reference>
<gene>
    <name evidence="1" type="ORF">CVU76_02885</name>
</gene>
<comment type="caution">
    <text evidence="1">The sequence shown here is derived from an EMBL/GenBank/DDBJ whole genome shotgun (WGS) entry which is preliminary data.</text>
</comment>
<accession>A0A2N2F402</accession>
<organism evidence="1 2">
    <name type="scientific">Candidatus Dojkabacteria bacterium HGW-Dojkabacteria-1</name>
    <dbReference type="NCBI Taxonomy" id="2013761"/>
    <lineage>
        <taxon>Bacteria</taxon>
        <taxon>Candidatus Dojkabacteria</taxon>
    </lineage>
</organism>
<sequence length="146" mass="17103">MNNILIYTFRTFPWIEDIKSISKDIVVLDTLKIDIIEVEKKLKQNKYVFVLGIAKGRHSSVFETKGVNQFNKGKILTDGKEEYPLYFPKQGFENIKVNKGYTTSFCNWGMYRVSKLIEESSHESKHMFVHIKEEDIPVLSRYITSE</sequence>
<protein>
    <submittedName>
        <fullName evidence="1">Uncharacterized protein</fullName>
    </submittedName>
</protein>
<dbReference type="InterPro" id="IPR036440">
    <property type="entry name" value="Peptidase_C15-like_sf"/>
</dbReference>
<evidence type="ECO:0000313" key="1">
    <source>
        <dbReference type="EMBL" id="PKN02945.1"/>
    </source>
</evidence>
<name>A0A2N2F402_9BACT</name>
<dbReference type="EMBL" id="PHAO01000001">
    <property type="protein sequence ID" value="PKN02945.1"/>
    <property type="molecule type" value="Genomic_DNA"/>
</dbReference>
<evidence type="ECO:0000313" key="2">
    <source>
        <dbReference type="Proteomes" id="UP000233417"/>
    </source>
</evidence>
<dbReference type="AlphaFoldDB" id="A0A2N2F402"/>